<gene>
    <name evidence="2" type="ORF">KIN20_011531</name>
</gene>
<evidence type="ECO:0000256" key="1">
    <source>
        <dbReference type="SAM" id="Coils"/>
    </source>
</evidence>
<reference evidence="2" key="1">
    <citation type="submission" date="2021-06" db="EMBL/GenBank/DDBJ databases">
        <title>Parelaphostrongylus tenuis whole genome reference sequence.</title>
        <authorList>
            <person name="Garwood T.J."/>
            <person name="Larsen P.A."/>
            <person name="Fountain-Jones N.M."/>
            <person name="Garbe J.R."/>
            <person name="Macchietto M.G."/>
            <person name="Kania S.A."/>
            <person name="Gerhold R.W."/>
            <person name="Richards J.E."/>
            <person name="Wolf T.M."/>
        </authorList>
    </citation>
    <scope>NUCLEOTIDE SEQUENCE</scope>
    <source>
        <strain evidence="2">MNPRO001-30</strain>
        <tissue evidence="2">Meninges</tissue>
    </source>
</reference>
<dbReference type="SUPFAM" id="SSF56112">
    <property type="entry name" value="Protein kinase-like (PK-like)"/>
    <property type="match status" value="1"/>
</dbReference>
<accession>A0AAD5QMI8</accession>
<name>A0AAD5QMI8_PARTN</name>
<keyword evidence="1" id="KW-0175">Coiled coil</keyword>
<feature type="coiled-coil region" evidence="1">
    <location>
        <begin position="122"/>
        <end position="156"/>
    </location>
</feature>
<proteinExistence type="predicted"/>
<dbReference type="EMBL" id="JAHQIW010002123">
    <property type="protein sequence ID" value="KAJ1354550.1"/>
    <property type="molecule type" value="Genomic_DNA"/>
</dbReference>
<protein>
    <submittedName>
        <fullName evidence="2">Uncharacterized protein</fullName>
    </submittedName>
</protein>
<dbReference type="Gene3D" id="3.30.200.20">
    <property type="entry name" value="Phosphorylase Kinase, domain 1"/>
    <property type="match status" value="1"/>
</dbReference>
<evidence type="ECO:0000313" key="2">
    <source>
        <dbReference type="EMBL" id="KAJ1354550.1"/>
    </source>
</evidence>
<dbReference type="Proteomes" id="UP001196413">
    <property type="component" value="Unassembled WGS sequence"/>
</dbReference>
<dbReference type="AlphaFoldDB" id="A0AAD5QMI8"/>
<evidence type="ECO:0000313" key="3">
    <source>
        <dbReference type="Proteomes" id="UP001196413"/>
    </source>
</evidence>
<dbReference type="InterPro" id="IPR011009">
    <property type="entry name" value="Kinase-like_dom_sf"/>
</dbReference>
<keyword evidence="3" id="KW-1185">Reference proteome</keyword>
<sequence>MHLRMSSGAQELDLRKELELCSLVADSMTSSLSNSLSEALSSTSSASDVDSIIEEIEATISIAVLDRKLKKKVKLFSSGKTDAARTYDRMQDCRNKFEETSNALQKRLSEQEGVIAERCKEIEALKDSKNKLSMKAEKLSARIEKLREKYDLMRTVLEVYTGFHRVSNERVAIKVESLTTSIPLLRNEAICLQYLNSRHNPYDDETREPIVRCLKYGKTDKLKYLVMDHCGPNVRQLKKATPKDKFRVQLSLLLQTGTNYVTVFKFQHDYVSVDYGEDGLCSTVHSFTRMVA</sequence>
<organism evidence="2 3">
    <name type="scientific">Parelaphostrongylus tenuis</name>
    <name type="common">Meningeal worm</name>
    <dbReference type="NCBI Taxonomy" id="148309"/>
    <lineage>
        <taxon>Eukaryota</taxon>
        <taxon>Metazoa</taxon>
        <taxon>Ecdysozoa</taxon>
        <taxon>Nematoda</taxon>
        <taxon>Chromadorea</taxon>
        <taxon>Rhabditida</taxon>
        <taxon>Rhabditina</taxon>
        <taxon>Rhabditomorpha</taxon>
        <taxon>Strongyloidea</taxon>
        <taxon>Metastrongylidae</taxon>
        <taxon>Parelaphostrongylus</taxon>
    </lineage>
</organism>
<comment type="caution">
    <text evidence="2">The sequence shown here is derived from an EMBL/GenBank/DDBJ whole genome shotgun (WGS) entry which is preliminary data.</text>
</comment>